<dbReference type="InterPro" id="IPR009279">
    <property type="entry name" value="Portal_Mu"/>
</dbReference>
<evidence type="ECO:0000313" key="1">
    <source>
        <dbReference type="EMBL" id="GAH01124.1"/>
    </source>
</evidence>
<gene>
    <name evidence="1" type="ORF">S01H4_51642</name>
</gene>
<proteinExistence type="predicted"/>
<accession>X1D7R7</accession>
<name>X1D7R7_9ZZZZ</name>
<reference evidence="1" key="1">
    <citation type="journal article" date="2014" name="Front. Microbiol.">
        <title>High frequency of phylogenetically diverse reductive dehalogenase-homologous genes in deep subseafloor sedimentary metagenomes.</title>
        <authorList>
            <person name="Kawai M."/>
            <person name="Futagami T."/>
            <person name="Toyoda A."/>
            <person name="Takaki Y."/>
            <person name="Nishi S."/>
            <person name="Hori S."/>
            <person name="Arai W."/>
            <person name="Tsubouchi T."/>
            <person name="Morono Y."/>
            <person name="Uchiyama I."/>
            <person name="Ito T."/>
            <person name="Fujiyama A."/>
            <person name="Inagaki F."/>
            <person name="Takami H."/>
        </authorList>
    </citation>
    <scope>NUCLEOTIDE SEQUENCE</scope>
    <source>
        <strain evidence="1">Expedition CK06-06</strain>
    </source>
</reference>
<organism evidence="1">
    <name type="scientific">marine sediment metagenome</name>
    <dbReference type="NCBI Taxonomy" id="412755"/>
    <lineage>
        <taxon>unclassified sequences</taxon>
        <taxon>metagenomes</taxon>
        <taxon>ecological metagenomes</taxon>
    </lineage>
</organism>
<protein>
    <submittedName>
        <fullName evidence="1">Uncharacterized protein</fullName>
    </submittedName>
</protein>
<dbReference type="EMBL" id="BART01029429">
    <property type="protein sequence ID" value="GAH01124.1"/>
    <property type="molecule type" value="Genomic_DNA"/>
</dbReference>
<dbReference type="AlphaFoldDB" id="X1D7R7"/>
<feature type="non-terminal residue" evidence="1">
    <location>
        <position position="203"/>
    </location>
</feature>
<sequence length="203" mass="23633">MKFPIRISLATKENPKLPRKELTIQKARAGGQWRTTYFGKEPTLDHIYEMRTDPFIKIGLSIVKHPLQRVGWTITALNPHEKLPDDIKQLIENNLRAIWDKFMGNMLTGIDFGYSVFEKVYKSENSHLIYDRLVPLRPDNIELYSNALTGELSRIKQFPNLSPDAKEEQVREVKGAEKLFIYSHKKEFNDIRGESRLVGVYPF</sequence>
<dbReference type="Pfam" id="PF06074">
    <property type="entry name" value="Portal_Mu"/>
    <property type="match status" value="1"/>
</dbReference>
<comment type="caution">
    <text evidence="1">The sequence shown here is derived from an EMBL/GenBank/DDBJ whole genome shotgun (WGS) entry which is preliminary data.</text>
</comment>